<evidence type="ECO:0000256" key="2">
    <source>
        <dbReference type="ARBA" id="ARBA00022692"/>
    </source>
</evidence>
<evidence type="ECO:0000256" key="1">
    <source>
        <dbReference type="ARBA" id="ARBA00004141"/>
    </source>
</evidence>
<reference evidence="8" key="1">
    <citation type="journal article" date="2011" name="Genome Res.">
        <title>Deep small RNA sequencing from the nematode Ascaris reveals conservation, functional diversification, and novel developmental profiles.</title>
        <authorList>
            <person name="Wang J."/>
            <person name="Czech B."/>
            <person name="Crunk A."/>
            <person name="Wallace A."/>
            <person name="Mitreva M."/>
            <person name="Hannon G.J."/>
            <person name="Davis R.E."/>
        </authorList>
    </citation>
    <scope>NUCLEOTIDE SEQUENCE</scope>
</reference>
<dbReference type="PRINTS" id="PR00248">
    <property type="entry name" value="GPCRMGR"/>
</dbReference>
<keyword evidence="6" id="KW-0325">Glycoprotein</keyword>
<evidence type="ECO:0000256" key="5">
    <source>
        <dbReference type="ARBA" id="ARBA00023170"/>
    </source>
</evidence>
<dbReference type="GO" id="GO:0004930">
    <property type="term" value="F:G protein-coupled receptor activity"/>
    <property type="evidence" value="ECO:0007669"/>
    <property type="project" value="InterPro"/>
</dbReference>
<sequence>MRPNISVAMGVIQKVGRLQKRMLPPWLEAVLQLCDCTDSQLVEAIQDRAKVSPASTNADLSDKSRFEYFERTVPSDNYQARAMID</sequence>
<keyword evidence="3" id="KW-1133">Transmembrane helix</keyword>
<evidence type="ECO:0000313" key="8">
    <source>
        <dbReference type="EMBL" id="ADY48306.1"/>
    </source>
</evidence>
<feature type="domain" description="Receptor ligand binding region" evidence="7">
    <location>
        <begin position="51"/>
        <end position="85"/>
    </location>
</feature>
<evidence type="ECO:0000256" key="6">
    <source>
        <dbReference type="ARBA" id="ARBA00023180"/>
    </source>
</evidence>
<evidence type="ECO:0000259" key="7">
    <source>
        <dbReference type="Pfam" id="PF01094"/>
    </source>
</evidence>
<evidence type="ECO:0000256" key="3">
    <source>
        <dbReference type="ARBA" id="ARBA00022989"/>
    </source>
</evidence>
<dbReference type="EMBL" id="JI179605">
    <property type="protein sequence ID" value="ADY48306.1"/>
    <property type="molecule type" value="mRNA"/>
</dbReference>
<dbReference type="SUPFAM" id="SSF53822">
    <property type="entry name" value="Periplasmic binding protein-like I"/>
    <property type="match status" value="1"/>
</dbReference>
<keyword evidence="5 8" id="KW-0675">Receptor</keyword>
<dbReference type="Gene3D" id="3.40.50.2300">
    <property type="match status" value="2"/>
</dbReference>
<dbReference type="AlphaFoldDB" id="F1LDV2"/>
<organism evidence="8">
    <name type="scientific">Ascaris suum</name>
    <name type="common">Pig roundworm</name>
    <name type="synonym">Ascaris lumbricoides</name>
    <dbReference type="NCBI Taxonomy" id="6253"/>
    <lineage>
        <taxon>Eukaryota</taxon>
        <taxon>Metazoa</taxon>
        <taxon>Ecdysozoa</taxon>
        <taxon>Nematoda</taxon>
        <taxon>Chromadorea</taxon>
        <taxon>Rhabditida</taxon>
        <taxon>Spirurina</taxon>
        <taxon>Ascaridomorpha</taxon>
        <taxon>Ascaridoidea</taxon>
        <taxon>Ascarididae</taxon>
        <taxon>Ascaris</taxon>
    </lineage>
</organism>
<evidence type="ECO:0000256" key="4">
    <source>
        <dbReference type="ARBA" id="ARBA00023136"/>
    </source>
</evidence>
<name>F1LDV2_ASCSU</name>
<dbReference type="GO" id="GO:0016020">
    <property type="term" value="C:membrane"/>
    <property type="evidence" value="ECO:0007669"/>
    <property type="project" value="UniProtKB-SubCell"/>
</dbReference>
<comment type="subcellular location">
    <subcellularLocation>
        <location evidence="1">Membrane</location>
        <topology evidence="1">Multi-pass membrane protein</topology>
    </subcellularLocation>
</comment>
<dbReference type="Pfam" id="PF01094">
    <property type="entry name" value="ANF_receptor"/>
    <property type="match status" value="1"/>
</dbReference>
<dbReference type="InterPro" id="IPR001828">
    <property type="entry name" value="ANF_lig-bd_rcpt"/>
</dbReference>
<dbReference type="InterPro" id="IPR028082">
    <property type="entry name" value="Peripla_BP_I"/>
</dbReference>
<keyword evidence="2" id="KW-0812">Transmembrane</keyword>
<protein>
    <submittedName>
        <fullName evidence="8">Metabotropic glutamate receptor mgl-1</fullName>
    </submittedName>
</protein>
<accession>F1LDV2</accession>
<dbReference type="InterPro" id="IPR000337">
    <property type="entry name" value="GPCR_3"/>
</dbReference>
<feature type="non-terminal residue" evidence="8">
    <location>
        <position position="85"/>
    </location>
</feature>
<proteinExistence type="evidence at transcript level"/>
<keyword evidence="4" id="KW-0472">Membrane</keyword>